<evidence type="ECO:0000313" key="10">
    <source>
        <dbReference type="Proteomes" id="UP000288805"/>
    </source>
</evidence>
<evidence type="ECO:0000256" key="2">
    <source>
        <dbReference type="ARBA" id="ARBA00022723"/>
    </source>
</evidence>
<accession>A0A438FMT3</accession>
<feature type="chain" id="PRO_5019407402" evidence="8">
    <location>
        <begin position="24"/>
        <end position="400"/>
    </location>
</feature>
<keyword evidence="8" id="KW-0732">Signal</keyword>
<comment type="cofactor">
    <cofactor evidence="6">
        <name>heme</name>
        <dbReference type="ChEBI" id="CHEBI:30413"/>
    </cofactor>
</comment>
<dbReference type="GO" id="GO:0005506">
    <property type="term" value="F:iron ion binding"/>
    <property type="evidence" value="ECO:0007669"/>
    <property type="project" value="InterPro"/>
</dbReference>
<dbReference type="Pfam" id="PF00067">
    <property type="entry name" value="p450"/>
    <property type="match status" value="2"/>
</dbReference>
<dbReference type="PANTHER" id="PTHR47947:SF8">
    <property type="entry name" value="CYTOCHROME P450 82C4-LIKE"/>
    <property type="match status" value="1"/>
</dbReference>
<dbReference type="InterPro" id="IPR036396">
    <property type="entry name" value="Cyt_P450_sf"/>
</dbReference>
<evidence type="ECO:0000256" key="4">
    <source>
        <dbReference type="ARBA" id="ARBA00023004"/>
    </source>
</evidence>
<dbReference type="SUPFAM" id="SSF48264">
    <property type="entry name" value="Cytochrome P450"/>
    <property type="match status" value="1"/>
</dbReference>
<dbReference type="PRINTS" id="PR00463">
    <property type="entry name" value="EP450I"/>
</dbReference>
<dbReference type="GO" id="GO:0004497">
    <property type="term" value="F:monooxygenase activity"/>
    <property type="evidence" value="ECO:0007669"/>
    <property type="project" value="UniProtKB-KW"/>
</dbReference>
<keyword evidence="2 6" id="KW-0479">Metal-binding</keyword>
<dbReference type="GO" id="GO:0020037">
    <property type="term" value="F:heme binding"/>
    <property type="evidence" value="ECO:0007669"/>
    <property type="project" value="InterPro"/>
</dbReference>
<evidence type="ECO:0000256" key="3">
    <source>
        <dbReference type="ARBA" id="ARBA00023002"/>
    </source>
</evidence>
<evidence type="ECO:0000313" key="9">
    <source>
        <dbReference type="EMBL" id="RVW61267.1"/>
    </source>
</evidence>
<dbReference type="AlphaFoldDB" id="A0A438FMT3"/>
<evidence type="ECO:0000256" key="1">
    <source>
        <dbReference type="ARBA" id="ARBA00022617"/>
    </source>
</evidence>
<dbReference type="InterPro" id="IPR002401">
    <property type="entry name" value="Cyt_P450_E_grp-I"/>
</dbReference>
<comment type="caution">
    <text evidence="9">The sequence shown here is derived from an EMBL/GenBank/DDBJ whole genome shotgun (WGS) entry which is preliminary data.</text>
</comment>
<keyword evidence="3 7" id="KW-0560">Oxidoreductase</keyword>
<dbReference type="GO" id="GO:0016705">
    <property type="term" value="F:oxidoreductase activity, acting on paired donors, with incorporation or reduction of molecular oxygen"/>
    <property type="evidence" value="ECO:0007669"/>
    <property type="project" value="InterPro"/>
</dbReference>
<keyword evidence="5 7" id="KW-0503">Monooxygenase</keyword>
<dbReference type="PANTHER" id="PTHR47947">
    <property type="entry name" value="CYTOCHROME P450 82C3-RELATED"/>
    <property type="match status" value="1"/>
</dbReference>
<reference evidence="9 10" key="1">
    <citation type="journal article" date="2018" name="PLoS Genet.">
        <title>Population sequencing reveals clonal diversity and ancestral inbreeding in the grapevine cultivar Chardonnay.</title>
        <authorList>
            <person name="Roach M.J."/>
            <person name="Johnson D.L."/>
            <person name="Bohlmann J."/>
            <person name="van Vuuren H.J."/>
            <person name="Jones S.J."/>
            <person name="Pretorius I.S."/>
            <person name="Schmidt S.A."/>
            <person name="Borneman A.R."/>
        </authorList>
    </citation>
    <scope>NUCLEOTIDE SEQUENCE [LARGE SCALE GENOMIC DNA]</scope>
    <source>
        <strain evidence="10">cv. Chardonnay</strain>
        <tissue evidence="9">Leaf</tissue>
    </source>
</reference>
<feature type="binding site" description="axial binding residue" evidence="6">
    <location>
        <position position="338"/>
    </location>
    <ligand>
        <name>heme</name>
        <dbReference type="ChEBI" id="CHEBI:30413"/>
    </ligand>
    <ligandPart>
        <name>Fe</name>
        <dbReference type="ChEBI" id="CHEBI:18248"/>
    </ligandPart>
</feature>
<evidence type="ECO:0000256" key="7">
    <source>
        <dbReference type="RuleBase" id="RU000461"/>
    </source>
</evidence>
<keyword evidence="4 6" id="KW-0408">Iron</keyword>
<evidence type="ECO:0000256" key="5">
    <source>
        <dbReference type="ARBA" id="ARBA00023033"/>
    </source>
</evidence>
<name>A0A438FMT3_VITVI</name>
<dbReference type="InterPro" id="IPR017972">
    <property type="entry name" value="Cyt_P450_CS"/>
</dbReference>
<dbReference type="EMBL" id="QGNW01000842">
    <property type="protein sequence ID" value="RVW61267.1"/>
    <property type="molecule type" value="Genomic_DNA"/>
</dbReference>
<dbReference type="PROSITE" id="PS00086">
    <property type="entry name" value="CYTOCHROME_P450"/>
    <property type="match status" value="1"/>
</dbReference>
<dbReference type="Gene3D" id="1.10.630.10">
    <property type="entry name" value="Cytochrome P450"/>
    <property type="match status" value="1"/>
</dbReference>
<feature type="signal peptide" evidence="8">
    <location>
        <begin position="1"/>
        <end position="23"/>
    </location>
</feature>
<comment type="similarity">
    <text evidence="7">Belongs to the cytochrome P450 family.</text>
</comment>
<proteinExistence type="inferred from homology"/>
<keyword evidence="1 6" id="KW-0349">Heme</keyword>
<protein>
    <submittedName>
        <fullName evidence="9">Cytochrome P450 82C2</fullName>
    </submittedName>
</protein>
<organism evidence="9 10">
    <name type="scientific">Vitis vinifera</name>
    <name type="common">Grape</name>
    <dbReference type="NCBI Taxonomy" id="29760"/>
    <lineage>
        <taxon>Eukaryota</taxon>
        <taxon>Viridiplantae</taxon>
        <taxon>Streptophyta</taxon>
        <taxon>Embryophyta</taxon>
        <taxon>Tracheophyta</taxon>
        <taxon>Spermatophyta</taxon>
        <taxon>Magnoliopsida</taxon>
        <taxon>eudicotyledons</taxon>
        <taxon>Gunneridae</taxon>
        <taxon>Pentapetalae</taxon>
        <taxon>rosids</taxon>
        <taxon>Vitales</taxon>
        <taxon>Vitaceae</taxon>
        <taxon>Viteae</taxon>
        <taxon>Vitis</taxon>
    </lineage>
</organism>
<dbReference type="Proteomes" id="UP000288805">
    <property type="component" value="Unassembled WGS sequence"/>
</dbReference>
<dbReference type="InterPro" id="IPR001128">
    <property type="entry name" value="Cyt_P450"/>
</dbReference>
<evidence type="ECO:0000256" key="8">
    <source>
        <dbReference type="SAM" id="SignalP"/>
    </source>
</evidence>
<evidence type="ECO:0000256" key="6">
    <source>
        <dbReference type="PIRSR" id="PIRSR602401-1"/>
    </source>
</evidence>
<gene>
    <name evidence="9" type="primary">CYP82C2_0</name>
    <name evidence="9" type="ORF">CK203_020700</name>
</gene>
<sequence length="400" mass="44928">MDQSFAFILACAKLFWLAAGTQQKNVSLPWTKHLTLDPDPWQESSWAMTMPCLASLLTGHTGVEVKLFIKDLYGQWIQNGDRPALVVMKEKCWHLAANVMVSEVAGKRYFGTVTNDYESRRCRKALEDLLYLSRIFMVSDAIPSLGWLDTVRGYTAKMKRIAREVDQVLGSWVEEHRRKRFSGSVNEAVQDFIHVMLSVIEDGQFSDHDHDTVIKATCLTLIICGSDSTVITLTCALCPLMNNPSTLKRAQDELDIKVGKHRQVDESDIKNLVYLQAIIKETLITTVPCCAAFSATDPRIWSDPLEFQPERFLTKHVDLDVRGRNFEFLPFGSGRRVCPGISFALEVVHLTLARLLHGFELGVVADLPVDRTEGSGVTLPRATPLDVTVVPRLPSELYGY</sequence>
<dbReference type="InterPro" id="IPR050651">
    <property type="entry name" value="Plant_Cytochrome_P450_Monoox"/>
</dbReference>